<evidence type="ECO:0000313" key="11">
    <source>
        <dbReference type="Proteomes" id="UP000055060"/>
    </source>
</evidence>
<dbReference type="RefSeq" id="WP_075071722.1">
    <property type="nucleotide sequence ID" value="NZ_DF967972.1"/>
</dbReference>
<dbReference type="SUPFAM" id="SSF53448">
    <property type="entry name" value="Nucleotide-diphospho-sugar transferases"/>
    <property type="match status" value="1"/>
</dbReference>
<evidence type="ECO:0000256" key="5">
    <source>
        <dbReference type="ARBA" id="ARBA00023315"/>
    </source>
</evidence>
<dbReference type="PANTHER" id="PTHR43584:SF3">
    <property type="entry name" value="BIFUNCTIONAL PROTEIN GLMU"/>
    <property type="match status" value="1"/>
</dbReference>
<comment type="similarity">
    <text evidence="2">In the N-terminal section; belongs to the N-acetylglucosamine-1-phosphate uridyltransferase family.</text>
</comment>
<dbReference type="CDD" id="cd02540">
    <property type="entry name" value="GT2_GlmU_N_bac"/>
    <property type="match status" value="1"/>
</dbReference>
<organism evidence="10">
    <name type="scientific">Longilinea arvoryzae</name>
    <dbReference type="NCBI Taxonomy" id="360412"/>
    <lineage>
        <taxon>Bacteria</taxon>
        <taxon>Bacillati</taxon>
        <taxon>Chloroflexota</taxon>
        <taxon>Anaerolineae</taxon>
        <taxon>Anaerolineales</taxon>
        <taxon>Anaerolineaceae</taxon>
        <taxon>Longilinea</taxon>
    </lineage>
</organism>
<feature type="domain" description="MobA-like NTP transferase" evidence="9">
    <location>
        <begin position="6"/>
        <end position="124"/>
    </location>
</feature>
<comment type="catalytic activity">
    <reaction evidence="6">
        <text>alpha-D-glucosamine 1-phosphate + acetyl-CoA = N-acetyl-alpha-D-glucosamine 1-phosphate + CoA + H(+)</text>
        <dbReference type="Rhea" id="RHEA:13725"/>
        <dbReference type="ChEBI" id="CHEBI:15378"/>
        <dbReference type="ChEBI" id="CHEBI:57287"/>
        <dbReference type="ChEBI" id="CHEBI:57288"/>
        <dbReference type="ChEBI" id="CHEBI:57776"/>
        <dbReference type="ChEBI" id="CHEBI:58516"/>
        <dbReference type="EC" id="2.3.1.157"/>
    </reaction>
</comment>
<dbReference type="Proteomes" id="UP000055060">
    <property type="component" value="Unassembled WGS sequence"/>
</dbReference>
<dbReference type="GO" id="GO:0003977">
    <property type="term" value="F:UDP-N-acetylglucosamine diphosphorylase activity"/>
    <property type="evidence" value="ECO:0007669"/>
    <property type="project" value="UniProtKB-EC"/>
</dbReference>
<evidence type="ECO:0000256" key="8">
    <source>
        <dbReference type="ARBA" id="ARBA00049628"/>
    </source>
</evidence>
<keyword evidence="3" id="KW-0808">Transferase</keyword>
<dbReference type="Pfam" id="PF12804">
    <property type="entry name" value="NTP_transf_3"/>
    <property type="match status" value="1"/>
</dbReference>
<keyword evidence="11" id="KW-1185">Reference proteome</keyword>
<proteinExistence type="inferred from homology"/>
<comment type="catalytic activity">
    <reaction evidence="7">
        <text>N-acetyl-alpha-D-glucosamine 1-phosphate + UTP + H(+) = UDP-N-acetyl-alpha-D-glucosamine + diphosphate</text>
        <dbReference type="Rhea" id="RHEA:13509"/>
        <dbReference type="ChEBI" id="CHEBI:15378"/>
        <dbReference type="ChEBI" id="CHEBI:33019"/>
        <dbReference type="ChEBI" id="CHEBI:46398"/>
        <dbReference type="ChEBI" id="CHEBI:57705"/>
        <dbReference type="ChEBI" id="CHEBI:57776"/>
        <dbReference type="EC" id="2.7.7.23"/>
    </reaction>
</comment>
<evidence type="ECO:0000259" key="9">
    <source>
        <dbReference type="Pfam" id="PF12804"/>
    </source>
</evidence>
<dbReference type="GO" id="GO:0019134">
    <property type="term" value="F:glucosamine-1-phosphate N-acetyltransferase activity"/>
    <property type="evidence" value="ECO:0007669"/>
    <property type="project" value="UniProtKB-EC"/>
</dbReference>
<evidence type="ECO:0000256" key="3">
    <source>
        <dbReference type="ARBA" id="ARBA00022679"/>
    </source>
</evidence>
<dbReference type="EMBL" id="DF967972">
    <property type="protein sequence ID" value="GAP12279.1"/>
    <property type="molecule type" value="Genomic_DNA"/>
</dbReference>
<gene>
    <name evidence="10" type="ORF">LARV_00010</name>
</gene>
<keyword evidence="4" id="KW-0548">Nucleotidyltransferase</keyword>
<reference evidence="10" key="1">
    <citation type="submission" date="2015-07" db="EMBL/GenBank/DDBJ databases">
        <title>Draft Genome Sequences of Anaerolinea thermolimosa IMO-1, Bellilinea caldifistulae GOMI-1, Leptolinea tardivitalis YMTK-2, Levilinea saccharolytica KIBI-1,Longilinea arvoryzae KOME-1, Previously Described as Members of the Anaerolineaceae (Chloroflexi).</title>
        <authorList>
            <person name="Sekiguchi Y."/>
            <person name="Ohashi A."/>
            <person name="Matsuura N."/>
            <person name="Tourlousse M.D."/>
        </authorList>
    </citation>
    <scope>NUCLEOTIDE SEQUENCE [LARGE SCALE GENOMIC DNA]</scope>
    <source>
        <strain evidence="10">KOME-1</strain>
    </source>
</reference>
<dbReference type="PANTHER" id="PTHR43584">
    <property type="entry name" value="NUCLEOTIDYL TRANSFERASE"/>
    <property type="match status" value="1"/>
</dbReference>
<dbReference type="InterPro" id="IPR050065">
    <property type="entry name" value="GlmU-like"/>
</dbReference>
<dbReference type="Gene3D" id="3.90.550.10">
    <property type="entry name" value="Spore Coat Polysaccharide Biosynthesis Protein SpsA, Chain A"/>
    <property type="match status" value="1"/>
</dbReference>
<comment type="similarity">
    <text evidence="1">In the C-terminal section; belongs to the transferase hexapeptide repeat family.</text>
</comment>
<accession>A0A0S7B5Q5</accession>
<comment type="function">
    <text evidence="8">Catalyzes the last two sequential reactions in the de novo biosynthetic pathway for UDP-N-acetylglucosamine (UDP-GlcNAc). The C-terminal domain catalyzes the transfer of acetyl group from acetyl coenzyme A to glucosamine-1-phosphate (GlcN-1-P) to produce N-acetylglucosamine-1-phosphate (GlcNAc-1-P), which is converted into UDP-GlcNAc by the transfer of uridine 5-monophosphate (from uridine 5-triphosphate), a reaction catalyzed by the N-terminal domain.</text>
</comment>
<protein>
    <submittedName>
        <fullName evidence="10">UDP-N-acetylglucosamine pyrophosphorylase</fullName>
    </submittedName>
</protein>
<dbReference type="InterPro" id="IPR025877">
    <property type="entry name" value="MobA-like_NTP_Trfase"/>
</dbReference>
<dbReference type="Gene3D" id="2.160.10.10">
    <property type="entry name" value="Hexapeptide repeat proteins"/>
    <property type="match status" value="1"/>
</dbReference>
<dbReference type="AlphaFoldDB" id="A0A0S7B5Q5"/>
<evidence type="ECO:0000256" key="1">
    <source>
        <dbReference type="ARBA" id="ARBA00007707"/>
    </source>
</evidence>
<evidence type="ECO:0000256" key="2">
    <source>
        <dbReference type="ARBA" id="ARBA00007947"/>
    </source>
</evidence>
<evidence type="ECO:0000256" key="6">
    <source>
        <dbReference type="ARBA" id="ARBA00048247"/>
    </source>
</evidence>
<sequence>MRISSVVLAAGHGTRMKSALPKMLHPLAGKPLVMHALSTAAALTDEPPVVVVGYGEDSVRKAVGSTARFAVQEKQLGTANAVQAAEGLLGDETGLILVTYADMPLLKSETLHHLVEMQLDNPGPISMLSVVLDDPHGFGRVIRGKDGSVRAIVEEAVANPEQLAVRELNASAFVFRSEWLWPALRMVRISPKGEYYLTDLVEIAVSEGGQVRAFCTQDPTEAVGVNTRVHLSEVEAILRRRINTAWMLAGVTMVDPATTYIEPEVEIGRDTVIYPNTWLRGNSRIAGNCVLGPNTMVIDSQVGAGCTLTAAIVENSEVAAMTHLEPYSHLKGECSGKME</sequence>
<evidence type="ECO:0000313" key="10">
    <source>
        <dbReference type="EMBL" id="GAP12279.1"/>
    </source>
</evidence>
<evidence type="ECO:0000256" key="7">
    <source>
        <dbReference type="ARBA" id="ARBA00048493"/>
    </source>
</evidence>
<keyword evidence="5" id="KW-0012">Acyltransferase</keyword>
<dbReference type="InterPro" id="IPR029044">
    <property type="entry name" value="Nucleotide-diphossugar_trans"/>
</dbReference>
<name>A0A0S7B5Q5_9CHLR</name>
<dbReference type="OrthoDB" id="9775031at2"/>
<dbReference type="STRING" id="360412.LARV_00010"/>
<evidence type="ECO:0000256" key="4">
    <source>
        <dbReference type="ARBA" id="ARBA00022695"/>
    </source>
</evidence>